<keyword evidence="3" id="KW-1185">Reference proteome</keyword>
<evidence type="ECO:0000313" key="3">
    <source>
        <dbReference type="Proteomes" id="UP000652219"/>
    </source>
</evidence>
<evidence type="ECO:0000256" key="1">
    <source>
        <dbReference type="SAM" id="Phobius"/>
    </source>
</evidence>
<organism evidence="2 3">
    <name type="scientific">Colletotrichum sojae</name>
    <dbReference type="NCBI Taxonomy" id="2175907"/>
    <lineage>
        <taxon>Eukaryota</taxon>
        <taxon>Fungi</taxon>
        <taxon>Dikarya</taxon>
        <taxon>Ascomycota</taxon>
        <taxon>Pezizomycotina</taxon>
        <taxon>Sordariomycetes</taxon>
        <taxon>Hypocreomycetidae</taxon>
        <taxon>Glomerellales</taxon>
        <taxon>Glomerellaceae</taxon>
        <taxon>Colletotrichum</taxon>
        <taxon>Colletotrichum orchidearum species complex</taxon>
    </lineage>
</organism>
<accession>A0A8H6JMH3</accession>
<protein>
    <submittedName>
        <fullName evidence="2">Uncharacterized protein</fullName>
    </submittedName>
</protein>
<dbReference type="AlphaFoldDB" id="A0A8H6JMH3"/>
<name>A0A8H6JMH3_9PEZI</name>
<dbReference type="Proteomes" id="UP000652219">
    <property type="component" value="Unassembled WGS sequence"/>
</dbReference>
<keyword evidence="1" id="KW-0812">Transmembrane</keyword>
<feature type="transmembrane region" description="Helical" evidence="1">
    <location>
        <begin position="28"/>
        <end position="49"/>
    </location>
</feature>
<keyword evidence="1" id="KW-0472">Membrane</keyword>
<dbReference type="EMBL" id="WIGN01000031">
    <property type="protein sequence ID" value="KAF6815949.1"/>
    <property type="molecule type" value="Genomic_DNA"/>
</dbReference>
<reference evidence="2 3" key="1">
    <citation type="journal article" date="2020" name="Phytopathology">
        <title>Genome Sequence Resources of Colletotrichum truncatum, C. plurivorum, C. musicola, and C. sojae: Four Species Pathogenic to Soybean (Glycine max).</title>
        <authorList>
            <person name="Rogerio F."/>
            <person name="Boufleur T.R."/>
            <person name="Ciampi-Guillardi M."/>
            <person name="Sukno S.A."/>
            <person name="Thon M.R."/>
            <person name="Massola Junior N.S."/>
            <person name="Baroncelli R."/>
        </authorList>
    </citation>
    <scope>NUCLEOTIDE SEQUENCE [LARGE SCALE GENOMIC DNA]</scope>
    <source>
        <strain evidence="2 3">LFN0009</strain>
    </source>
</reference>
<proteinExistence type="predicted"/>
<comment type="caution">
    <text evidence="2">The sequence shown here is derived from an EMBL/GenBank/DDBJ whole genome shotgun (WGS) entry which is preliminary data.</text>
</comment>
<evidence type="ECO:0000313" key="2">
    <source>
        <dbReference type="EMBL" id="KAF6815949.1"/>
    </source>
</evidence>
<sequence>MSNHILRGRFAPRCPDGTVVDYSTAWPLYVRIPLMAILTICFMCLHPSINDVLKRVIWTMVKPIALLIGYVSVAFVRTLIFIFIDGPEMAARLLKLTMDSDEDEEDVLASLDVENNTKLNAIMGRLHATQAEDWVPGRVFDKKYKPYLVADKMNFAGPRQKKAMTRSRGSSC</sequence>
<gene>
    <name evidence="2" type="ORF">CSOJ01_03218</name>
</gene>
<keyword evidence="1" id="KW-1133">Transmembrane helix</keyword>
<feature type="transmembrane region" description="Helical" evidence="1">
    <location>
        <begin position="64"/>
        <end position="84"/>
    </location>
</feature>